<dbReference type="GO" id="GO:0005777">
    <property type="term" value="C:peroxisome"/>
    <property type="evidence" value="ECO:0007669"/>
    <property type="project" value="InterPro"/>
</dbReference>
<accession>A0AAD9DBA0</accession>
<evidence type="ECO:0000313" key="3">
    <source>
        <dbReference type="Proteomes" id="UP001224775"/>
    </source>
</evidence>
<feature type="region of interest" description="Disordered" evidence="1">
    <location>
        <begin position="1238"/>
        <end position="1257"/>
    </location>
</feature>
<dbReference type="Proteomes" id="UP001224775">
    <property type="component" value="Unassembled WGS sequence"/>
</dbReference>
<feature type="compositionally biased region" description="Polar residues" evidence="1">
    <location>
        <begin position="1305"/>
        <end position="1316"/>
    </location>
</feature>
<protein>
    <submittedName>
        <fullName evidence="2">KICSTOR complex protein SZT2</fullName>
    </submittedName>
</protein>
<proteinExistence type="predicted"/>
<gene>
    <name evidence="2" type="ORF">QTG54_008443</name>
</gene>
<name>A0AAD9DBA0_9STRA</name>
<dbReference type="PANTHER" id="PTHR14918:SF3">
    <property type="entry name" value="KICSTOR COMPLEX PROTEIN SZT2"/>
    <property type="match status" value="1"/>
</dbReference>
<dbReference type="PANTHER" id="PTHR14918">
    <property type="entry name" value="KICSTOR COMPLEX PROTEIN SZT2"/>
    <property type="match status" value="1"/>
</dbReference>
<organism evidence="2 3">
    <name type="scientific">Skeletonema marinoi</name>
    <dbReference type="NCBI Taxonomy" id="267567"/>
    <lineage>
        <taxon>Eukaryota</taxon>
        <taxon>Sar</taxon>
        <taxon>Stramenopiles</taxon>
        <taxon>Ochrophyta</taxon>
        <taxon>Bacillariophyta</taxon>
        <taxon>Coscinodiscophyceae</taxon>
        <taxon>Thalassiosirophycidae</taxon>
        <taxon>Thalassiosirales</taxon>
        <taxon>Skeletonemataceae</taxon>
        <taxon>Skeletonema</taxon>
        <taxon>Skeletonema marinoi-dohrnii complex</taxon>
    </lineage>
</organism>
<feature type="region of interest" description="Disordered" evidence="1">
    <location>
        <begin position="1288"/>
        <end position="1338"/>
    </location>
</feature>
<evidence type="ECO:0000313" key="2">
    <source>
        <dbReference type="EMBL" id="KAK1741191.1"/>
    </source>
</evidence>
<dbReference type="InterPro" id="IPR033228">
    <property type="entry name" value="SZT2"/>
</dbReference>
<comment type="caution">
    <text evidence="2">The sequence shown here is derived from an EMBL/GenBank/DDBJ whole genome shotgun (WGS) entry which is preliminary data.</text>
</comment>
<evidence type="ECO:0000256" key="1">
    <source>
        <dbReference type="SAM" id="MobiDB-lite"/>
    </source>
</evidence>
<reference evidence="2" key="1">
    <citation type="submission" date="2023-06" db="EMBL/GenBank/DDBJ databases">
        <title>Survivors Of The Sea: Transcriptome response of Skeletonema marinoi to long-term dormancy.</title>
        <authorList>
            <person name="Pinder M.I.M."/>
            <person name="Kourtchenko O."/>
            <person name="Robertson E.K."/>
            <person name="Larsson T."/>
            <person name="Maumus F."/>
            <person name="Osuna-Cruz C.M."/>
            <person name="Vancaester E."/>
            <person name="Stenow R."/>
            <person name="Vandepoele K."/>
            <person name="Ploug H."/>
            <person name="Bruchert V."/>
            <person name="Godhe A."/>
            <person name="Topel M."/>
        </authorList>
    </citation>
    <scope>NUCLEOTIDE SEQUENCE</scope>
    <source>
        <strain evidence="2">R05AC</strain>
    </source>
</reference>
<keyword evidence="3" id="KW-1185">Reference proteome</keyword>
<sequence>MVLYQVLQRQDGIYVDIHMESCRAVFHPFRSKSFPLYALYERVRRRDKDCARNLRSRTNLLAELDSSNDMHNARGSKQQEEDVARIMKVSTPTTTKMRFFSEGSGSANGILCNLIARHMTSDLFHTQTAQLSVEKADRHEGIFFLMRLDWYVLSVACLEFRDQIESEDEMQKIYRDLTFFTAGIIDLYQSDDETKVVHDVTTSDEQFSEALPIDEIMAVHPKLYANALYEALRKEDFPVTSITSDEVSYAMSVFSFKEVLHASIELDDLSEQLPVDSETSTGQRLAELINTILTPVPGSDDTLFYYHGKAGSDVGCSGEAEVHTATTSSNDLEQFFEDTYSFCEDFAHLDNQSIDSDGKRADTKSDSDCSPLYFQFTITDMGDVGEDDETPVSLKSIRALKRSAILTAQVSVFEHLDESTLPFTHTHVIRKLQHALNEFASEQTLDKYRYVGLESLTTDAFKIVMRNLSQSKHHVLKIPITFYVTKASSMIKASDPTGINESDLDHGYHILLSELESSEFTTKSTADSFLVVDGDTLSTILLYWCFVQVKKFSGIVTVRVHHPHGREAAQERAETTVGLVEKMLNRTNQKLLLESMYKTRKAPAELFVDTEYDESRAATTTSEELSPQVSNRGMYACPVQYQHEFPLHRRVSPSQAVRTLHSSILQNFMLSNRSGVSVYRDESNNIYYMNLAYRKSIRQNDDENSHVIELLVYGIEQPGPVITEELVRLLQRKLLMLPLDALSSVLNKNPQYNLLTTDMSFINNFSRRLNEIEPEIELDNNSCVRTYELPPHVEDPLTLLLMFRQNICGSTFIQLLHYESNEVDMQLSDMLEVNTEDGSIILNGLPGNEFCFFFNSLGLGLDPAAQHVTTLTNQGRIYSRQAGSGIAVIQVSLLHGSSSASRICIGKGDKMLETSLRVSKEYMSLNPNNDDSKETYKLLIKVTNTTVDIDAIQKWVYLSLCQVLAAYTIEHHRLSCLQSPSNNVPVLSSSARGGRDALNQLMPGLPALEDMMTITIDLPHPAMMKVQSKTRLQATSLAALTLDLIEKAVLSAIFNKSMRLPYDGIDIFRMANTASRVSVVRDRISKAKVVSFENGRVVNDNHVDSPEYVCVFGLRQSNGNAVNSPQHLFFKEIHVARPETSVFTEVLHRIKSLKPAQFERHMVFILRVLRSSRSLMTYNVSPQIWATMKTNFNDIEGELARAEETRREHCVGRCIEQFPFITKKQQVVSANLVKAAEHPPKKEQIPKEEPPVVNKGPVRRIKRPTSMLRPKLIGKSVDGAAAQAVQASRLRAKTRPSVPHRALVSKSTSSAPSTQKKQLKDKHSQQKQRRETAQKDTVTRSIVQSVPAASLLKFYRDLTAILKEASESHLAEPMLSQSMLQYVTHAYFASVKERQSPLMLTRLISTCCGSPICCRSIFHLHCDKELSSMKSFLHFVTARWKAGAIQSPYPHFVYLHKDLLVSQRRRVSIMIEILMTWNGFAECYIFHYKAWLINSSDNSKNPMQLTRAHAEQEAAAIDSIALNFVGQLALDSQVLNFAGSRLARAATKQDKKLNTLALLRCTFQRFSEQVQLDYCLEGSADYMLQRRFLAPSSILSKELIENYDRTKLFEHFSSARESYKLNDCSGAGEKVFACGLLKIAGLSCQVFVAAHETIDSALEVFILCMTKGERIDTYVAVEGSLFAERICDVVLEYSMTAVEKVITAAASKMRNVHLWKRLGSEFATTFPLSEVLMDELRQCCHHIDMMDIEPRLQALLTEETNELQIPWDEIFKSFDRSPLFHCIRFDRGEEINWVVYSREYDIFIDIVSEQSSTMTQKHFRRVRLLLEDNFGEQNIAKNASDQFVSFVLNWVWDDCWLSL</sequence>
<dbReference type="EMBL" id="JATAAI010000014">
    <property type="protein sequence ID" value="KAK1741191.1"/>
    <property type="molecule type" value="Genomic_DNA"/>
</dbReference>
<feature type="compositionally biased region" description="Basic and acidic residues" evidence="1">
    <location>
        <begin position="1321"/>
        <end position="1338"/>
    </location>
</feature>
<feature type="compositionally biased region" description="Basic and acidic residues" evidence="1">
    <location>
        <begin position="1238"/>
        <end position="1250"/>
    </location>
</feature>